<protein>
    <submittedName>
        <fullName evidence="2">Unnamed protein product</fullName>
    </submittedName>
</protein>
<feature type="domain" description="GST C-terminal" evidence="1">
    <location>
        <begin position="148"/>
        <end position="278"/>
    </location>
</feature>
<evidence type="ECO:0000259" key="1">
    <source>
        <dbReference type="PROSITE" id="PS50405"/>
    </source>
</evidence>
<dbReference type="InterPro" id="IPR010987">
    <property type="entry name" value="Glutathione-S-Trfase_C-like"/>
</dbReference>
<evidence type="ECO:0000313" key="3">
    <source>
        <dbReference type="Proteomes" id="UP001165121"/>
    </source>
</evidence>
<dbReference type="OrthoDB" id="2309723at2759"/>
<dbReference type="InterPro" id="IPR016639">
    <property type="entry name" value="GST_Omega/GSH"/>
</dbReference>
<sequence length="295" mass="32682">MPSSPPKRTATTFTCPFASRSLAARNLLGLEDIIGLSVAHPIPQKTKPGDDSDSHFGWAFVDPSTTPTITSKNGKEFSTADCIPDTVNAANFARDLYEKVDPAPRTFSVPVLWDKKTQTIVSEDSAGILRTLDSGFRNWISSNIHLYPEELRAQIDAANDGIVNEITMGFFKKLFSQNPEDADASEAKAFEAIAKLNEELANHRYLVGRSVTEADVRLFHTLIRLDVFQKKADKHQLAKFSNVVGYLRDLYQIPGLKTTVNWNHLKISAENTQPDVAVEGPLVDYEAPHDRAQLA</sequence>
<dbReference type="PROSITE" id="PS50405">
    <property type="entry name" value="GST_CTER"/>
    <property type="match status" value="1"/>
</dbReference>
<reference evidence="2" key="1">
    <citation type="submission" date="2023-04" db="EMBL/GenBank/DDBJ databases">
        <title>Phytophthora fragariaefolia NBRC 109709.</title>
        <authorList>
            <person name="Ichikawa N."/>
            <person name="Sato H."/>
            <person name="Tonouchi N."/>
        </authorList>
    </citation>
    <scope>NUCLEOTIDE SEQUENCE</scope>
    <source>
        <strain evidence="2">NBRC 109709</strain>
    </source>
</reference>
<dbReference type="PANTHER" id="PTHR32419">
    <property type="entry name" value="GLUTATHIONYL-HYDROQUINONE REDUCTASE"/>
    <property type="match status" value="1"/>
</dbReference>
<dbReference type="GO" id="GO:0005737">
    <property type="term" value="C:cytoplasm"/>
    <property type="evidence" value="ECO:0007669"/>
    <property type="project" value="TreeGrafter"/>
</dbReference>
<dbReference type="Gene3D" id="1.20.1050.10">
    <property type="match status" value="1"/>
</dbReference>
<dbReference type="InterPro" id="IPR036282">
    <property type="entry name" value="Glutathione-S-Trfase_C_sf"/>
</dbReference>
<dbReference type="Gene3D" id="3.40.30.10">
    <property type="entry name" value="Glutaredoxin"/>
    <property type="match status" value="1"/>
</dbReference>
<dbReference type="Pfam" id="PF13410">
    <property type="entry name" value="GST_C_2"/>
    <property type="match status" value="1"/>
</dbReference>
<comment type="caution">
    <text evidence="2">The sequence shown here is derived from an EMBL/GenBank/DDBJ whole genome shotgun (WGS) entry which is preliminary data.</text>
</comment>
<dbReference type="PANTHER" id="PTHR32419:SF6">
    <property type="entry name" value="GLUTATHIONE S-TRANSFERASE OMEGA-LIKE 1-RELATED"/>
    <property type="match status" value="1"/>
</dbReference>
<proteinExistence type="predicted"/>
<dbReference type="GO" id="GO:0004364">
    <property type="term" value="F:glutathione transferase activity"/>
    <property type="evidence" value="ECO:0007669"/>
    <property type="project" value="InterPro"/>
</dbReference>
<evidence type="ECO:0000313" key="2">
    <source>
        <dbReference type="EMBL" id="GMF15030.1"/>
    </source>
</evidence>
<dbReference type="SUPFAM" id="SSF47616">
    <property type="entry name" value="GST C-terminal domain-like"/>
    <property type="match status" value="1"/>
</dbReference>
<keyword evidence="3" id="KW-1185">Reference proteome</keyword>
<gene>
    <name evidence="2" type="ORF">Pfra01_000026300</name>
</gene>
<organism evidence="2 3">
    <name type="scientific">Phytophthora fragariaefolia</name>
    <dbReference type="NCBI Taxonomy" id="1490495"/>
    <lineage>
        <taxon>Eukaryota</taxon>
        <taxon>Sar</taxon>
        <taxon>Stramenopiles</taxon>
        <taxon>Oomycota</taxon>
        <taxon>Peronosporomycetes</taxon>
        <taxon>Peronosporales</taxon>
        <taxon>Peronosporaceae</taxon>
        <taxon>Phytophthora</taxon>
    </lineage>
</organism>
<dbReference type="Proteomes" id="UP001165121">
    <property type="component" value="Unassembled WGS sequence"/>
</dbReference>
<dbReference type="EMBL" id="BSXT01000023">
    <property type="protein sequence ID" value="GMF15030.1"/>
    <property type="molecule type" value="Genomic_DNA"/>
</dbReference>
<name>A0A9W6TM78_9STRA</name>
<dbReference type="AlphaFoldDB" id="A0A9W6TM78"/>
<accession>A0A9W6TM78</accession>
<dbReference type="Pfam" id="PF13409">
    <property type="entry name" value="GST_N_2"/>
    <property type="match status" value="1"/>
</dbReference>
<dbReference type="FunFam" id="3.40.30.10:FF:000296">
    <property type="entry name" value="Glutathione S-transferase"/>
    <property type="match status" value="1"/>
</dbReference>
<dbReference type="InterPro" id="IPR004045">
    <property type="entry name" value="Glutathione_S-Trfase_N"/>
</dbReference>